<dbReference type="AlphaFoldDB" id="A1JR72"/>
<dbReference type="Proteomes" id="UP000000642">
    <property type="component" value="Chromosome"/>
</dbReference>
<sequence length="191" mass="22282">MDWSDVFSKILVGALSGLVVAFFTARYALNRFYQEKWWDKRLDFFVQLVDSLYALKKAEGYWYSKQRHNDIGYDDGFSSLSEADEALLQQSYDVEMESLRKIGDLSPLLLNKECQRLINSYLEKQASLISQFDNSEIETLEAHRVSYEGTVTLFDEIIGEARRELKSEHLDLCEKTTRLIDKIKQLITKKN</sequence>
<protein>
    <submittedName>
        <fullName evidence="2">Hypothetical phage protein</fullName>
    </submittedName>
</protein>
<evidence type="ECO:0000313" key="3">
    <source>
        <dbReference type="Proteomes" id="UP000000642"/>
    </source>
</evidence>
<evidence type="ECO:0000256" key="1">
    <source>
        <dbReference type="SAM" id="Phobius"/>
    </source>
</evidence>
<keyword evidence="1" id="KW-1133">Transmembrane helix</keyword>
<dbReference type="EMBL" id="AM286415">
    <property type="protein sequence ID" value="CAL12407.1"/>
    <property type="molecule type" value="Genomic_DNA"/>
</dbReference>
<keyword evidence="1" id="KW-0812">Transmembrane</keyword>
<keyword evidence="1" id="KW-0472">Membrane</keyword>
<dbReference type="HOGENOM" id="CLU_1420959_0_0_6"/>
<reference evidence="2 3" key="1">
    <citation type="journal article" date="2006" name="PLoS Genet.">
        <title>The complete genome sequence and comparative genome analysis of the high pathogenicity Yersinia enterocolitica strain 8081.</title>
        <authorList>
            <person name="Thomson N.R."/>
            <person name="Howard S."/>
            <person name="Wren B.W."/>
            <person name="Holden M.T.G."/>
            <person name="Crossman L."/>
            <person name="Challis G.L."/>
            <person name="Churcher C."/>
            <person name="Mungall K."/>
            <person name="Brooks K."/>
            <person name="Chillingworth T."/>
            <person name="Feltwell T."/>
            <person name="Abdellah Z."/>
            <person name="Hauser H."/>
            <person name="Jagels K."/>
            <person name="Maddison M."/>
            <person name="Moule S."/>
            <person name="Sanders M."/>
            <person name="Whitehead S."/>
            <person name="Quail M.A."/>
            <person name="Dougan G."/>
            <person name="Parkhill J."/>
            <person name="Prentice M.B."/>
        </authorList>
    </citation>
    <scope>NUCLEOTIDE SEQUENCE [LARGE SCALE GENOMIC DNA]</scope>
    <source>
        <strain evidence="3">NCTC 13174 / 8081</strain>
    </source>
</reference>
<dbReference type="PATRIC" id="fig|393305.7.peg.2507"/>
<dbReference type="KEGG" id="yen:YE2352"/>
<organism evidence="2 3">
    <name type="scientific">Yersinia enterocolitica serotype O:8 / biotype 1B (strain NCTC 13174 / 8081)</name>
    <dbReference type="NCBI Taxonomy" id="393305"/>
    <lineage>
        <taxon>Bacteria</taxon>
        <taxon>Pseudomonadati</taxon>
        <taxon>Pseudomonadota</taxon>
        <taxon>Gammaproteobacteria</taxon>
        <taxon>Enterobacterales</taxon>
        <taxon>Yersiniaceae</taxon>
        <taxon>Yersinia</taxon>
    </lineage>
</organism>
<proteinExistence type="predicted"/>
<gene>
    <name evidence="2" type="ordered locus">YE2352</name>
</gene>
<dbReference type="OrthoDB" id="6638686at2"/>
<dbReference type="RefSeq" id="WP_011816502.1">
    <property type="nucleotide sequence ID" value="NC_008800.1"/>
</dbReference>
<feature type="transmembrane region" description="Helical" evidence="1">
    <location>
        <begin position="6"/>
        <end position="29"/>
    </location>
</feature>
<evidence type="ECO:0000313" key="2">
    <source>
        <dbReference type="EMBL" id="CAL12407.1"/>
    </source>
</evidence>
<name>A1JR72_YERE8</name>
<accession>A1JR72</accession>